<accession>A0A0G1XQK9</accession>
<organism evidence="1 2">
    <name type="scientific">Candidatus Uhrbacteria bacterium GW2011_GWA2_52_8d</name>
    <dbReference type="NCBI Taxonomy" id="1618979"/>
    <lineage>
        <taxon>Bacteria</taxon>
        <taxon>Candidatus Uhriibacteriota</taxon>
    </lineage>
</organism>
<evidence type="ECO:0000313" key="2">
    <source>
        <dbReference type="Proteomes" id="UP000034054"/>
    </source>
</evidence>
<evidence type="ECO:0000313" key="1">
    <source>
        <dbReference type="EMBL" id="KKW33140.1"/>
    </source>
</evidence>
<name>A0A0G1XQK9_9BACT</name>
<comment type="caution">
    <text evidence="1">The sequence shown here is derived from an EMBL/GenBank/DDBJ whole genome shotgun (WGS) entry which is preliminary data.</text>
</comment>
<dbReference type="Proteomes" id="UP000034054">
    <property type="component" value="Unassembled WGS sequence"/>
</dbReference>
<dbReference type="AlphaFoldDB" id="A0A0G1XQK9"/>
<protein>
    <submittedName>
        <fullName evidence="1">Uncharacterized protein</fullName>
    </submittedName>
</protein>
<proteinExistence type="predicted"/>
<gene>
    <name evidence="1" type="ORF">UY76_C0008G0013</name>
</gene>
<sequence>MFVGLLVIAVGWFITIRGFLDEVPNIKTAIEQGVSQAADEIQEAQLEPPVEVREITKALEDVKAGYEAEKQKQQISPEEESSYE</sequence>
<reference evidence="1 2" key="1">
    <citation type="journal article" date="2015" name="Nature">
        <title>rRNA introns, odd ribosomes, and small enigmatic genomes across a large radiation of phyla.</title>
        <authorList>
            <person name="Brown C.T."/>
            <person name="Hug L.A."/>
            <person name="Thomas B.C."/>
            <person name="Sharon I."/>
            <person name="Castelle C.J."/>
            <person name="Singh A."/>
            <person name="Wilkins M.J."/>
            <person name="Williams K.H."/>
            <person name="Banfield J.F."/>
        </authorList>
    </citation>
    <scope>NUCLEOTIDE SEQUENCE [LARGE SCALE GENOMIC DNA]</scope>
</reference>
<dbReference type="EMBL" id="LCRH01000008">
    <property type="protein sequence ID" value="KKW33140.1"/>
    <property type="molecule type" value="Genomic_DNA"/>
</dbReference>